<organism evidence="2 3">
    <name type="scientific">Actinokineospora alba</name>
    <dbReference type="NCBI Taxonomy" id="504798"/>
    <lineage>
        <taxon>Bacteria</taxon>
        <taxon>Bacillati</taxon>
        <taxon>Actinomycetota</taxon>
        <taxon>Actinomycetes</taxon>
        <taxon>Pseudonocardiales</taxon>
        <taxon>Pseudonocardiaceae</taxon>
        <taxon>Actinokineospora</taxon>
    </lineage>
</organism>
<dbReference type="STRING" id="504798.SAMN05421871_103654"/>
<feature type="signal peptide" evidence="1">
    <location>
        <begin position="1"/>
        <end position="25"/>
    </location>
</feature>
<accession>A0A1H0F3J3</accession>
<dbReference type="Proteomes" id="UP000199651">
    <property type="component" value="Unassembled WGS sequence"/>
</dbReference>
<keyword evidence="1" id="KW-0732">Signal</keyword>
<evidence type="ECO:0000256" key="1">
    <source>
        <dbReference type="SAM" id="SignalP"/>
    </source>
</evidence>
<feature type="chain" id="PRO_5011753362" description="Peptidase inhibitor family I36" evidence="1">
    <location>
        <begin position="26"/>
        <end position="126"/>
    </location>
</feature>
<sequence length="126" mass="12717">MFGRGMAVGATCAALMLTLAGTAAAHECYIANRSEKGNAGATHSANWTTQTVAGFVQSPGFPPGVDPDCFLAYWLGHGGPASFTVRTNKTIGSGSSNPNLGNGSGLEHIETAWGALFGEALGACAL</sequence>
<dbReference type="AlphaFoldDB" id="A0A1H0F3J3"/>
<gene>
    <name evidence="2" type="ORF">SAMN05192558_101216</name>
</gene>
<name>A0A1H0F3J3_9PSEU</name>
<protein>
    <recommendedName>
        <fullName evidence="4">Peptidase inhibitor family I36</fullName>
    </recommendedName>
</protein>
<dbReference type="OrthoDB" id="4843707at2"/>
<reference evidence="3" key="1">
    <citation type="submission" date="2016-10" db="EMBL/GenBank/DDBJ databases">
        <authorList>
            <person name="Varghese N."/>
            <person name="Submissions S."/>
        </authorList>
    </citation>
    <scope>NUCLEOTIDE SEQUENCE [LARGE SCALE GENOMIC DNA]</scope>
    <source>
        <strain evidence="3">IBRC-M 10655</strain>
    </source>
</reference>
<evidence type="ECO:0000313" key="3">
    <source>
        <dbReference type="Proteomes" id="UP000199651"/>
    </source>
</evidence>
<evidence type="ECO:0000313" key="2">
    <source>
        <dbReference type="EMBL" id="SDN89228.1"/>
    </source>
</evidence>
<dbReference type="EMBL" id="FNJB01000001">
    <property type="protein sequence ID" value="SDN89228.1"/>
    <property type="molecule type" value="Genomic_DNA"/>
</dbReference>
<dbReference type="RefSeq" id="WP_133794726.1">
    <property type="nucleotide sequence ID" value="NZ_FNDV01000003.1"/>
</dbReference>
<proteinExistence type="predicted"/>
<evidence type="ECO:0008006" key="4">
    <source>
        <dbReference type="Google" id="ProtNLM"/>
    </source>
</evidence>
<keyword evidence="3" id="KW-1185">Reference proteome</keyword>